<dbReference type="GeneID" id="29392188"/>
<dbReference type="InterPro" id="IPR010753">
    <property type="entry name" value="DUF1330"/>
</dbReference>
<dbReference type="eggNOG" id="COG5470">
    <property type="taxonomic scope" value="Bacteria"/>
</dbReference>
<evidence type="ECO:0000313" key="2">
    <source>
        <dbReference type="EMBL" id="ADJ62782.1"/>
    </source>
</evidence>
<dbReference type="Gene3D" id="3.30.70.100">
    <property type="match status" value="1"/>
</dbReference>
<accession>D8INW2</accession>
<gene>
    <name evidence="2" type="ordered locus">Hsero_1266</name>
</gene>
<sequence length="100" mass="10865">MTQPMFVLVQFDVKDFPTYFEQYGSLMKAEVEKFGGAFLAATGDAVAQEGQSSGNFTALIRFPSQEAAAEMYASPSYAPLKAKRINELTNSGNVIFLPGL</sequence>
<dbReference type="EMBL" id="CP002039">
    <property type="protein sequence ID" value="ADJ62782.1"/>
    <property type="molecule type" value="Genomic_DNA"/>
</dbReference>
<dbReference type="STRING" id="757424.Hsero_1266"/>
<evidence type="ECO:0000259" key="1">
    <source>
        <dbReference type="Pfam" id="PF07045"/>
    </source>
</evidence>
<dbReference type="RefSeq" id="WP_013233287.1">
    <property type="nucleotide sequence ID" value="NC_014323.1"/>
</dbReference>
<dbReference type="AlphaFoldDB" id="D8INW2"/>
<dbReference type="SUPFAM" id="SSF54909">
    <property type="entry name" value="Dimeric alpha+beta barrel"/>
    <property type="match status" value="1"/>
</dbReference>
<dbReference type="OrthoDB" id="516779at2"/>
<dbReference type="Proteomes" id="UP000000329">
    <property type="component" value="Chromosome"/>
</dbReference>
<keyword evidence="3" id="KW-1185">Reference proteome</keyword>
<protein>
    <recommendedName>
        <fullName evidence="1">DUF1330 domain-containing protein</fullName>
    </recommendedName>
</protein>
<dbReference type="InterPro" id="IPR011008">
    <property type="entry name" value="Dimeric_a/b-barrel"/>
</dbReference>
<feature type="domain" description="DUF1330" evidence="1">
    <location>
        <begin position="6"/>
        <end position="88"/>
    </location>
</feature>
<dbReference type="HOGENOM" id="CLU_145407_1_2_4"/>
<reference evidence="2 3" key="1">
    <citation type="submission" date="2010-04" db="EMBL/GenBank/DDBJ databases">
        <title>The genome of Herbaspirillum seropedicae SmR1, an endophytic, nitrogen-fixing, plant-growth promoting beta-Proteobacteria.</title>
        <authorList>
            <person name="Pedrosa F.O."/>
            <person name="Monteiro R.A."/>
            <person name="Wassem R."/>
            <person name="Cruz L.M."/>
            <person name="Ayub R.A."/>
            <person name="Colauto N.B."/>
            <person name="Fernandez M.A."/>
            <person name="Fungaro M.H.P."/>
            <person name="Grisard E.C."/>
            <person name="Hungria M."/>
            <person name="Madeira H.M.F."/>
            <person name="Nodari R.O."/>
            <person name="Osaku C.A."/>
            <person name="Petzl-Erler M.L."/>
            <person name="Terenzi H."/>
            <person name="Vieira L.G.E."/>
            <person name="Almeida M.I.M."/>
            <person name="Alves L.R."/>
            <person name="Arantes O.M.N."/>
            <person name="Balsanelli E."/>
            <person name="Barcellos F.G."/>
            <person name="Baura V.A."/>
            <person name="Binde D.R."/>
            <person name="Campo R.J."/>
            <person name="Chubatsu L.S."/>
            <person name="Chueire L.M.O."/>
            <person name="Ciferri R.R."/>
            <person name="Correa L.C."/>
            <person name="da Conceicao Silva J.L."/>
            <person name="Dabul A.N.G."/>
            <person name="Dambros B.P."/>
            <person name="Faoro H."/>
            <person name="Favetti A."/>
            <person name="Friedermann G."/>
            <person name="Furlaneto M.C."/>
            <person name="Gasques L.S."/>
            <person name="Gimenes C.C.T."/>
            <person name="Gioppo N.M.R."/>
            <person name="Glienke-Blanco C."/>
            <person name="Godoy L.P."/>
            <person name="Guerra M.P."/>
            <person name="Karp S."/>
            <person name="Kava-Cordeiro V."/>
            <person name="Margarido V.P."/>
            <person name="Mathioni S.M."/>
            <person name="Menck-Soares M.A."/>
            <person name="Murace N.K."/>
            <person name="Nicolas M.F."/>
            <person name="Oliveira C.E.C."/>
            <person name="Pagnan N.A.B."/>
            <person name="Pamphile J.A."/>
            <person name="Patussi E.V."/>
            <person name="Pereira L.F.P."/>
            <person name="Pereira-Ferrari L."/>
            <person name="Pinto F.G.S."/>
            <person name="Precoma C."/>
            <person name="Prioli A.J."/>
            <person name="Prioli S.M.A.P."/>
            <person name="Raittz R.T."/>
            <person name="Ramos H.J.O."/>
            <person name="Ribeiro E.M.S.F."/>
            <person name="Rigo L.U."/>
            <person name="Rocha C.L.M.S.C."/>
            <person name="Rocha S.N."/>
            <person name="Santos K."/>
            <person name="Satori D."/>
            <person name="Silva A.G."/>
            <person name="Simao R.C.G."/>
            <person name="Soares M.A.M."/>
            <person name="Souza E.M."/>
            <person name="Steffens M.B.R."/>
            <person name="Steindel M."/>
            <person name="Tadra-Sfeir M.Z."/>
            <person name="Takahashi E.K."/>
            <person name="Torres R.A."/>
            <person name="Valle J.S."/>
            <person name="Vernal J.I."/>
            <person name="Vilas-Boas L.A."/>
            <person name="Watanabe M.A.E."/>
            <person name="Weiss V.A."/>
            <person name="Yates M.A."/>
            <person name="Souza E.M."/>
        </authorList>
    </citation>
    <scope>NUCLEOTIDE SEQUENCE [LARGE SCALE GENOMIC DNA]</scope>
    <source>
        <strain evidence="2 3">SmR1</strain>
    </source>
</reference>
<organism evidence="2 3">
    <name type="scientific">Herbaspirillum seropedicae (strain SmR1)</name>
    <dbReference type="NCBI Taxonomy" id="757424"/>
    <lineage>
        <taxon>Bacteria</taxon>
        <taxon>Pseudomonadati</taxon>
        <taxon>Pseudomonadota</taxon>
        <taxon>Betaproteobacteria</taxon>
        <taxon>Burkholderiales</taxon>
        <taxon>Oxalobacteraceae</taxon>
        <taxon>Herbaspirillum</taxon>
    </lineage>
</organism>
<dbReference type="KEGG" id="hse:Hsero_1266"/>
<name>D8INW2_HERSS</name>
<proteinExistence type="predicted"/>
<dbReference type="Pfam" id="PF07045">
    <property type="entry name" value="DUF1330"/>
    <property type="match status" value="1"/>
</dbReference>
<evidence type="ECO:0000313" key="3">
    <source>
        <dbReference type="Proteomes" id="UP000000329"/>
    </source>
</evidence>